<dbReference type="EMBL" id="UHID01000005">
    <property type="protein sequence ID" value="SUP36739.1"/>
    <property type="molecule type" value="Genomic_DNA"/>
</dbReference>
<keyword evidence="2" id="KW-0238">DNA-binding</keyword>
<dbReference type="SUPFAM" id="SSF53822">
    <property type="entry name" value="Periplasmic binding protein-like I"/>
    <property type="match status" value="1"/>
</dbReference>
<dbReference type="Gene3D" id="3.40.50.2300">
    <property type="match status" value="2"/>
</dbReference>
<dbReference type="PROSITE" id="PS50932">
    <property type="entry name" value="HTH_LACI_2"/>
    <property type="match status" value="1"/>
</dbReference>
<evidence type="ECO:0000256" key="3">
    <source>
        <dbReference type="ARBA" id="ARBA00023163"/>
    </source>
</evidence>
<dbReference type="SUPFAM" id="SSF47413">
    <property type="entry name" value="lambda repressor-like DNA-binding domains"/>
    <property type="match status" value="1"/>
</dbReference>
<dbReference type="InterPro" id="IPR000843">
    <property type="entry name" value="HTH_LacI"/>
</dbReference>
<dbReference type="AlphaFoldDB" id="A0A380NB17"/>
<dbReference type="CDD" id="cd01392">
    <property type="entry name" value="HTH_LacI"/>
    <property type="match status" value="1"/>
</dbReference>
<gene>
    <name evidence="5" type="primary">cytR_1</name>
    <name evidence="5" type="ORF">NCTC7807_02356</name>
</gene>
<dbReference type="GO" id="GO:0000976">
    <property type="term" value="F:transcription cis-regulatory region binding"/>
    <property type="evidence" value="ECO:0007669"/>
    <property type="project" value="TreeGrafter"/>
</dbReference>
<dbReference type="SMART" id="SM00354">
    <property type="entry name" value="HTH_LACI"/>
    <property type="match status" value="1"/>
</dbReference>
<evidence type="ECO:0000313" key="6">
    <source>
        <dbReference type="Proteomes" id="UP000254150"/>
    </source>
</evidence>
<feature type="domain" description="HTH lacI-type" evidence="4">
    <location>
        <begin position="7"/>
        <end position="63"/>
    </location>
</feature>
<dbReference type="Gene3D" id="1.10.260.40">
    <property type="entry name" value="lambda repressor-like DNA-binding domains"/>
    <property type="match status" value="1"/>
</dbReference>
<dbReference type="Proteomes" id="UP000254150">
    <property type="component" value="Unassembled WGS sequence"/>
</dbReference>
<evidence type="ECO:0000256" key="1">
    <source>
        <dbReference type="ARBA" id="ARBA00023015"/>
    </source>
</evidence>
<dbReference type="GO" id="GO:0003700">
    <property type="term" value="F:DNA-binding transcription factor activity"/>
    <property type="evidence" value="ECO:0007669"/>
    <property type="project" value="TreeGrafter"/>
</dbReference>
<evidence type="ECO:0000256" key="2">
    <source>
        <dbReference type="ARBA" id="ARBA00023125"/>
    </source>
</evidence>
<proteinExistence type="predicted"/>
<protein>
    <submittedName>
        <fullName evidence="5">LacI-family transcriptional regulator</fullName>
    </submittedName>
</protein>
<dbReference type="RefSeq" id="WP_100456026.1">
    <property type="nucleotide sequence ID" value="NZ_UHID01000005.1"/>
</dbReference>
<dbReference type="PANTHER" id="PTHR30146">
    <property type="entry name" value="LACI-RELATED TRANSCRIPTIONAL REPRESSOR"/>
    <property type="match status" value="1"/>
</dbReference>
<keyword evidence="3" id="KW-0804">Transcription</keyword>
<accession>A0A380NB17</accession>
<organism evidence="5 6">
    <name type="scientific">Streptomyces griseus</name>
    <dbReference type="NCBI Taxonomy" id="1911"/>
    <lineage>
        <taxon>Bacteria</taxon>
        <taxon>Bacillati</taxon>
        <taxon>Actinomycetota</taxon>
        <taxon>Actinomycetes</taxon>
        <taxon>Kitasatosporales</taxon>
        <taxon>Streptomycetaceae</taxon>
        <taxon>Streptomyces</taxon>
    </lineage>
</organism>
<keyword evidence="1" id="KW-0805">Transcription regulation</keyword>
<sequence>MSAASRPTSKDVARAAGVSQAAVSLVLGGKWPGRVSAATAERVREAARTLGYRPNLAARDLRTGRTRTALLVVPTLTNEFFARVHEGAAAVAAAHGFGVLLYPSPEGTGPATDPFASAPAALDGVLASSMAAQALSGIGAGTLPLVMLDSDPATGPGTATVNLAIADGMRQAAGHLLGLGHRRLAHLAADVDSWTFEVRAAALAGSVAAVPGARLETHRCALGVAQAQAAATALLTAPGPRPTALVCDDDLLAAGACKAARRLGLRVPEELSVSGFDDLTLATAVEPELTTVTLPAEEFGARGMTALLTAVDGGSPADAELPVSLTVRGSTGPVPARR</sequence>
<evidence type="ECO:0000259" key="4">
    <source>
        <dbReference type="PROSITE" id="PS50932"/>
    </source>
</evidence>
<dbReference type="InterPro" id="IPR028082">
    <property type="entry name" value="Peripla_BP_I"/>
</dbReference>
<dbReference type="Pfam" id="PF00356">
    <property type="entry name" value="LacI"/>
    <property type="match status" value="1"/>
</dbReference>
<dbReference type="Pfam" id="PF13377">
    <property type="entry name" value="Peripla_BP_3"/>
    <property type="match status" value="1"/>
</dbReference>
<dbReference type="PANTHER" id="PTHR30146:SF138">
    <property type="entry name" value="TRANSCRIPTIONAL REGULATORY PROTEIN"/>
    <property type="match status" value="1"/>
</dbReference>
<dbReference type="GeneID" id="95072983"/>
<dbReference type="InterPro" id="IPR010982">
    <property type="entry name" value="Lambda_DNA-bd_dom_sf"/>
</dbReference>
<reference evidence="5 6" key="1">
    <citation type="submission" date="2018-06" db="EMBL/GenBank/DDBJ databases">
        <authorList>
            <consortium name="Pathogen Informatics"/>
            <person name="Doyle S."/>
        </authorList>
    </citation>
    <scope>NUCLEOTIDE SEQUENCE [LARGE SCALE GENOMIC DNA]</scope>
    <source>
        <strain evidence="5 6">NCTC7807</strain>
    </source>
</reference>
<dbReference type="InterPro" id="IPR046335">
    <property type="entry name" value="LacI/GalR-like_sensor"/>
</dbReference>
<evidence type="ECO:0000313" key="5">
    <source>
        <dbReference type="EMBL" id="SUP36739.1"/>
    </source>
</evidence>
<name>A0A380NB17_STRGR</name>